<dbReference type="AlphaFoldDB" id="A0A0T7KJ66"/>
<dbReference type="RefSeq" id="WP_000680081.1">
    <property type="nucleotide sequence ID" value="NZ_AP017971.1"/>
</dbReference>
<evidence type="ECO:0000313" key="2">
    <source>
        <dbReference type="EMBL" id="MTV63703.1"/>
    </source>
</evidence>
<gene>
    <name evidence="3" type="ORF">GM535_07480</name>
    <name evidence="2" type="ORF">GM539_09980</name>
</gene>
<dbReference type="EMBL" id="WNHJ01000050">
    <property type="protein sequence ID" value="MTV63703.1"/>
    <property type="molecule type" value="Genomic_DNA"/>
</dbReference>
<dbReference type="EMBL" id="WNHN01000026">
    <property type="protein sequence ID" value="MTV77127.1"/>
    <property type="molecule type" value="Genomic_DNA"/>
</dbReference>
<feature type="transmembrane region" description="Helical" evidence="1">
    <location>
        <begin position="39"/>
        <end position="61"/>
    </location>
</feature>
<dbReference type="Proteomes" id="UP000729182">
    <property type="component" value="Unassembled WGS sequence"/>
</dbReference>
<evidence type="ECO:0000313" key="4">
    <source>
        <dbReference type="Proteomes" id="UP000474228"/>
    </source>
</evidence>
<evidence type="ECO:0000256" key="1">
    <source>
        <dbReference type="SAM" id="Phobius"/>
    </source>
</evidence>
<organism evidence="2 4">
    <name type="scientific">Streptococcus pneumoniae</name>
    <dbReference type="NCBI Taxonomy" id="1313"/>
    <lineage>
        <taxon>Bacteria</taxon>
        <taxon>Bacillati</taxon>
        <taxon>Bacillota</taxon>
        <taxon>Bacilli</taxon>
        <taxon>Lactobacillales</taxon>
        <taxon>Streptococcaceae</taxon>
        <taxon>Streptococcus</taxon>
    </lineage>
</organism>
<keyword evidence="1" id="KW-0472">Membrane</keyword>
<accession>A0A0T7KJ66</accession>
<proteinExistence type="predicted"/>
<protein>
    <submittedName>
        <fullName evidence="2">Uncharacterized protein</fullName>
    </submittedName>
</protein>
<feature type="transmembrane region" description="Helical" evidence="1">
    <location>
        <begin position="12"/>
        <end position="33"/>
    </location>
</feature>
<name>A0A0T7KJ66_STREE</name>
<dbReference type="Proteomes" id="UP000474228">
    <property type="component" value="Unassembled WGS sequence"/>
</dbReference>
<keyword evidence="1" id="KW-1133">Transmembrane helix</keyword>
<reference evidence="2 4" key="1">
    <citation type="submission" date="2019-11" db="EMBL/GenBank/DDBJ databases">
        <title>Growth characteristics of pneumococcus vary with the chemical composition of the capsule and with environmental conditions.</title>
        <authorList>
            <person name="Tothpal A."/>
            <person name="Desobry K."/>
            <person name="Joshi S."/>
            <person name="Wyllie A.L."/>
            <person name="Weinberger D.M."/>
        </authorList>
    </citation>
    <scope>NUCLEOTIDE SEQUENCE [LARGE SCALE GENOMIC DNA]</scope>
    <source>
        <strain evidence="3">Pnumococcus10A</strain>
        <strain evidence="4">pnumococcus22F</strain>
        <strain evidence="2">Pnumococcus22F</strain>
    </source>
</reference>
<comment type="caution">
    <text evidence="2">The sequence shown here is derived from an EMBL/GenBank/DDBJ whole genome shotgun (WGS) entry which is preliminary data.</text>
</comment>
<keyword evidence="1" id="KW-0812">Transmembrane</keyword>
<sequence>MKHFFAGIGEIKLVGYLLYICVGLALLFHIYVIGSELSFVKIVLSILGVIFVSMLTIARIYRTFL</sequence>
<evidence type="ECO:0000313" key="3">
    <source>
        <dbReference type="EMBL" id="MTV77127.1"/>
    </source>
</evidence>